<feature type="region of interest" description="Disordered" evidence="1">
    <location>
        <begin position="1"/>
        <end position="26"/>
    </location>
</feature>
<dbReference type="EMBL" id="CP097636">
    <property type="protein sequence ID" value="URI08491.1"/>
    <property type="molecule type" value="Genomic_DNA"/>
</dbReference>
<dbReference type="CDD" id="cd03396">
    <property type="entry name" value="PAP2_like_6"/>
    <property type="match status" value="1"/>
</dbReference>
<feature type="transmembrane region" description="Helical" evidence="2">
    <location>
        <begin position="198"/>
        <end position="215"/>
    </location>
</feature>
<evidence type="ECO:0000259" key="3">
    <source>
        <dbReference type="Pfam" id="PF01569"/>
    </source>
</evidence>
<evidence type="ECO:0000256" key="1">
    <source>
        <dbReference type="SAM" id="MobiDB-lite"/>
    </source>
</evidence>
<proteinExistence type="predicted"/>
<dbReference type="InterPro" id="IPR036938">
    <property type="entry name" value="PAP2/HPO_sf"/>
</dbReference>
<dbReference type="Pfam" id="PF01569">
    <property type="entry name" value="PAP2"/>
    <property type="match status" value="1"/>
</dbReference>
<keyword evidence="2" id="KW-1133">Transmembrane helix</keyword>
<keyword evidence="2" id="KW-0812">Transmembrane</keyword>
<organism evidence="4 5">
    <name type="scientific">Aquincola tertiaricarbonis</name>
    <dbReference type="NCBI Taxonomy" id="391953"/>
    <lineage>
        <taxon>Bacteria</taxon>
        <taxon>Pseudomonadati</taxon>
        <taxon>Pseudomonadota</taxon>
        <taxon>Betaproteobacteria</taxon>
        <taxon>Burkholderiales</taxon>
        <taxon>Sphaerotilaceae</taxon>
        <taxon>Aquincola</taxon>
    </lineage>
</organism>
<evidence type="ECO:0000313" key="5">
    <source>
        <dbReference type="Proteomes" id="UP001056201"/>
    </source>
</evidence>
<evidence type="ECO:0000313" key="4">
    <source>
        <dbReference type="EMBL" id="URI08491.1"/>
    </source>
</evidence>
<feature type="transmembrane region" description="Helical" evidence="2">
    <location>
        <begin position="172"/>
        <end position="191"/>
    </location>
</feature>
<feature type="compositionally biased region" description="Low complexity" evidence="1">
    <location>
        <begin position="16"/>
        <end position="26"/>
    </location>
</feature>
<reference evidence="4" key="1">
    <citation type="submission" date="2022-05" db="EMBL/GenBank/DDBJ databases">
        <title>An RpoN-dependent PEP-CTERM gene is involved in floc formation of an Aquincola tertiaricarbonis strain.</title>
        <authorList>
            <person name="Qiu D."/>
            <person name="Xia M."/>
        </authorList>
    </citation>
    <scope>NUCLEOTIDE SEQUENCE</scope>
    <source>
        <strain evidence="4">RN12</strain>
    </source>
</reference>
<name>A0ABY4S4X5_AQUTE</name>
<dbReference type="InterPro" id="IPR000326">
    <property type="entry name" value="PAP2/HPO"/>
</dbReference>
<dbReference type="SUPFAM" id="SSF48317">
    <property type="entry name" value="Acid phosphatase/Vanadium-dependent haloperoxidase"/>
    <property type="match status" value="1"/>
</dbReference>
<dbReference type="Proteomes" id="UP001056201">
    <property type="component" value="Chromosome 2"/>
</dbReference>
<keyword evidence="2" id="KW-0472">Membrane</keyword>
<sequence>MRRPTVHSVEKMLSHARPGPAALPASPRASRGLRQLLLASLVMLAALLAWDASGLDLPMARLFGDADGFALRSHWLLTTVLHEGGRIAAWALVLALCIGVWWPRGPLHRLPPGRRLQLAVGALAAVLAVSALKSLSTTSCPQELTMFGRSAQYMSHWHWPPGLTDGGTGHCFPAGHASAGFAFIAGFFACRQHDRRQAWAWLGGALLAGTVLGLGQQMRGAHFMSHTLWSAYVCWWVALATDLLFQRLRVRQPLAAPTESA</sequence>
<feature type="transmembrane region" description="Helical" evidence="2">
    <location>
        <begin position="116"/>
        <end position="136"/>
    </location>
</feature>
<accession>A0ABY4S4X5</accession>
<evidence type="ECO:0000256" key="2">
    <source>
        <dbReference type="SAM" id="Phobius"/>
    </source>
</evidence>
<keyword evidence="5" id="KW-1185">Reference proteome</keyword>
<protein>
    <submittedName>
        <fullName evidence="4">Phosphatase PAP2 family protein</fullName>
    </submittedName>
</protein>
<gene>
    <name evidence="4" type="ORF">MW290_23180</name>
</gene>
<feature type="domain" description="Phosphatidic acid phosphatase type 2/haloperoxidase" evidence="3">
    <location>
        <begin position="116"/>
        <end position="244"/>
    </location>
</feature>
<feature type="transmembrane region" description="Helical" evidence="2">
    <location>
        <begin position="227"/>
        <end position="245"/>
    </location>
</feature>
<feature type="transmembrane region" description="Helical" evidence="2">
    <location>
        <begin position="87"/>
        <end position="104"/>
    </location>
</feature>